<dbReference type="EMBL" id="BONZ01000030">
    <property type="protein sequence ID" value="GIH15037.1"/>
    <property type="molecule type" value="Genomic_DNA"/>
</dbReference>
<gene>
    <name evidence="4" type="ORF">Raf01_32090</name>
</gene>
<dbReference type="InterPro" id="IPR050708">
    <property type="entry name" value="T6SS_VgrG/RHS"/>
</dbReference>
<dbReference type="PANTHER" id="PTHR32305">
    <property type="match status" value="1"/>
</dbReference>
<dbReference type="Pfam" id="PF25023">
    <property type="entry name" value="TEN_YD-shell"/>
    <property type="match status" value="1"/>
</dbReference>
<evidence type="ECO:0000256" key="1">
    <source>
        <dbReference type="ARBA" id="ARBA00022737"/>
    </source>
</evidence>
<sequence length="1954" mass="209885">MRNLDHAAAAKLGPSVAMALVLHRADGQRGAGQVRLAVDYSAFADAAGGNYAERLRMVVLPASCATAPDAPACAKGTPVPATNNATTRTLTATVPVSGSDGMIALDSGPSSPAGDYRATDLNVAQKWTAGDSGGGFSYSYPIDLPAPPYGEAPSVSLEYSSSSVDGRTSAHNSQPSWVGQGWDISVPYIEREYKSCSDDGHGDWGDLCWSSPYSGHPGAAAYMISIDGRTSELILAADGTYRMKDDQSYRIEHHTGGPNGDNDGEYWEVSTLDGTQYFFGYGQDQRRSTATPTNSNWTVPVVSDDSGEPCYQSSLASCQQTYRWNVDEVHSPNETYQVYFYNTETNSYKRSSSGNILNYVRGGYLAKIEYGKVWAADAPAPAYVTFQNYNRCTQRTTIDDPDTTPEPTCPTQADSPSSYPDVPTDLLCSTSCSKKSPTFFISDMLDNIQAYVQNTSGGYDEVTKWQLKHSFPATSDGTKPSLWLDYVRRIGSPGKPGAIREAVTSFDGTNYDNRVDWNKDLGALPLSMRRLTTIHNSFGGDIVVAYGHAKDHGCFTGGSAASGWDAWYSKKKDHWDINVDECFPQLFKPEGSDPGWGIFHKYVVTSVTESDKVGGQPDRVTSYNYIGGAAWHHDDDMMLTDQEKSFGDWRGYQQVQVTKGSGTNPEKSVTTTTYYRGMDQNVHNDGTNPAVSVTDYDNNPHPDSHFLQGMELQQQSYRLDAAGSPTEISSERWTYTDLGMTADGPGLHNAHKIRQGSHLTRDRLDDGSWRVSETDDTYDSYGVVATETDKGDSAVATDDACTTTTYARDTDDWRWMIDFPETVEKHQSSCTGPVISRTVTLYDGATSTGTANKPVDGNATEVRTYTDDTHYTTADSTYDDEGRVLTATDAMHHLTTTSYSPATGYPTDGVTVTNALEQKTVTWTSPAFGQPTMVSDPNGNVSQTDYDALGRVVKVWRPTEPVSGGTPSYSYDYVTPATGIKPPTGPTVVITRQLQSGTGSSAVWLSSYEYQDGFAEPIETQVASPQSGGRQVTVTRYDSRGLNALTSSAFYNSAAPGSGLLNPAETAIPYYTKTTYDALGQKSVEASVNAGTERWRTTTTDHGDHTVTVPPAGGQVVTWTDLFGKTTKVENYLDATTHQDYTYAYTTDHQHLSQITDPNGDVTSYTYDWQGHTLTVTDPDNGTTINTYDDDGNLATRTDAKGQKVSTGYDELNRETSSWAGDLNTGTKLTEHTYDTVPHAIGQPATATSYVGGNAYTTAITAYDARYRITGREYRIPSGDGFAPTYDFSYEFDAADHQTSITYPPAGGLPSEKVTENYTAIGLPSTLVGSQTYVAATTFAGDGKLSGRQYSPTVSRVYTYQPTTERLSTVQTVVNGATVQNDEYGYDQTGSTTSITDHVASQTQCFGYDGRHRLTTAYTNATGCGQQADTTGPDPYNLTYSYDGAGNITRSTSNGVAATYTYPTQGSNAVRPHAVTAVAGNTYTYDANGNLATRSVAGTSSTLTWDALGQLASVATAGKTTSSVYGADGDRLIRRDPGSTTLFLDNTELTVTGGAAPTATRYYTTFEGTTVGERTTAGLTWLTADAQGSESLAITATGTVSRQRYLPYGAPRGTAGQIPGDHGFLGKVHDASTDLTLLDSRYYDPTIGRFVSPDPLDNNDKPDAANPYAYGNDNPATFADPSGMMVPCESGAGGCGTTGHPGGSKGKSGGGGCSKSCRSALKGLLKSFKGHPIHRALALQLMHYILTLYGNKFCGGKEGAATAAGVSAACSDLAGDRDSTKWQDLLSDWMHGPGKTVSFGALALLTRQLAQSDRVNDLADSLMDKVFNHGVDKPSALGGADDWVDGKGAGLIGHFLRDNLGMATNGKLGSSIPDAFLGSYTLAYQVIKVDRKAHSITVAFAIFNATGVHSLTHYVPDVPKGHHLSNVTQRYFWTQTYTETPSTLPDPPMGYGGD</sequence>
<protein>
    <submittedName>
        <fullName evidence="4">Type IV secretion protein Rhs</fullName>
    </submittedName>
</protein>
<keyword evidence="1" id="KW-0677">Repeat</keyword>
<dbReference type="Proteomes" id="UP000642748">
    <property type="component" value="Unassembled WGS sequence"/>
</dbReference>
<dbReference type="InterPro" id="IPR056823">
    <property type="entry name" value="TEN-like_YD-shell"/>
</dbReference>
<feature type="region of interest" description="Disordered" evidence="2">
    <location>
        <begin position="1650"/>
        <end position="1673"/>
    </location>
</feature>
<keyword evidence="5" id="KW-1185">Reference proteome</keyword>
<accession>A0A8J3QSB8</accession>
<name>A0A8J3QSB8_9ACTN</name>
<evidence type="ECO:0000256" key="2">
    <source>
        <dbReference type="SAM" id="MobiDB-lite"/>
    </source>
</evidence>
<dbReference type="InterPro" id="IPR022385">
    <property type="entry name" value="Rhs_assc_core"/>
</dbReference>
<organism evidence="4 5">
    <name type="scientific">Rugosimonospora africana</name>
    <dbReference type="NCBI Taxonomy" id="556532"/>
    <lineage>
        <taxon>Bacteria</taxon>
        <taxon>Bacillati</taxon>
        <taxon>Actinomycetota</taxon>
        <taxon>Actinomycetes</taxon>
        <taxon>Micromonosporales</taxon>
        <taxon>Micromonosporaceae</taxon>
        <taxon>Rugosimonospora</taxon>
    </lineage>
</organism>
<dbReference type="NCBIfam" id="TIGR01643">
    <property type="entry name" value="YD_repeat_2x"/>
    <property type="match status" value="3"/>
</dbReference>
<evidence type="ECO:0000259" key="3">
    <source>
        <dbReference type="Pfam" id="PF25023"/>
    </source>
</evidence>
<dbReference type="InterPro" id="IPR031325">
    <property type="entry name" value="RHS_repeat"/>
</dbReference>
<dbReference type="Pfam" id="PF05593">
    <property type="entry name" value="RHS_repeat"/>
    <property type="match status" value="2"/>
</dbReference>
<dbReference type="PANTHER" id="PTHR32305:SF17">
    <property type="entry name" value="TRNA NUCLEASE WAPA"/>
    <property type="match status" value="1"/>
</dbReference>
<proteinExistence type="predicted"/>
<reference evidence="4" key="1">
    <citation type="submission" date="2021-01" db="EMBL/GenBank/DDBJ databases">
        <title>Whole genome shotgun sequence of Rugosimonospora africana NBRC 104875.</title>
        <authorList>
            <person name="Komaki H."/>
            <person name="Tamura T."/>
        </authorList>
    </citation>
    <scope>NUCLEOTIDE SEQUENCE</scope>
    <source>
        <strain evidence="4">NBRC 104875</strain>
    </source>
</reference>
<evidence type="ECO:0000313" key="5">
    <source>
        <dbReference type="Proteomes" id="UP000642748"/>
    </source>
</evidence>
<evidence type="ECO:0000313" key="4">
    <source>
        <dbReference type="EMBL" id="GIH15037.1"/>
    </source>
</evidence>
<dbReference type="NCBIfam" id="TIGR03696">
    <property type="entry name" value="Rhs_assc_core"/>
    <property type="match status" value="1"/>
</dbReference>
<dbReference type="Gene3D" id="2.180.10.10">
    <property type="entry name" value="RHS repeat-associated core"/>
    <property type="match status" value="2"/>
</dbReference>
<feature type="region of interest" description="Disordered" evidence="2">
    <location>
        <begin position="395"/>
        <end position="420"/>
    </location>
</feature>
<comment type="caution">
    <text evidence="4">The sequence shown here is derived from an EMBL/GenBank/DDBJ whole genome shotgun (WGS) entry which is preliminary data.</text>
</comment>
<feature type="domain" description="Teneurin-like YD-shell" evidence="3">
    <location>
        <begin position="1436"/>
        <end position="1675"/>
    </location>
</feature>
<dbReference type="InterPro" id="IPR006530">
    <property type="entry name" value="YD"/>
</dbReference>